<accession>A0ABW2LBU4</accession>
<dbReference type="Proteomes" id="UP001596472">
    <property type="component" value="Unassembled WGS sequence"/>
</dbReference>
<sequence>MIRVLAATCATTFLFLGTSCISCTSEPEAPDLRPLPQFQELPAAAEVEYTK</sequence>
<evidence type="ECO:0008006" key="3">
    <source>
        <dbReference type="Google" id="ProtNLM"/>
    </source>
</evidence>
<dbReference type="PROSITE" id="PS51257">
    <property type="entry name" value="PROKAR_LIPOPROTEIN"/>
    <property type="match status" value="1"/>
</dbReference>
<protein>
    <recommendedName>
        <fullName evidence="3">Secreted protein</fullName>
    </recommendedName>
</protein>
<evidence type="ECO:0000313" key="2">
    <source>
        <dbReference type="Proteomes" id="UP001596472"/>
    </source>
</evidence>
<evidence type="ECO:0000313" key="1">
    <source>
        <dbReference type="EMBL" id="MFC7338981.1"/>
    </source>
</evidence>
<name>A0ABW2LBU4_9BACT</name>
<proteinExistence type="predicted"/>
<comment type="caution">
    <text evidence="1">The sequence shown here is derived from an EMBL/GenBank/DDBJ whole genome shotgun (WGS) entry which is preliminary data.</text>
</comment>
<reference evidence="2" key="1">
    <citation type="journal article" date="2019" name="Int. J. Syst. Evol. Microbiol.">
        <title>The Global Catalogue of Microorganisms (GCM) 10K type strain sequencing project: providing services to taxonomists for standard genome sequencing and annotation.</title>
        <authorList>
            <consortium name="The Broad Institute Genomics Platform"/>
            <consortium name="The Broad Institute Genome Sequencing Center for Infectious Disease"/>
            <person name="Wu L."/>
            <person name="Ma J."/>
        </authorList>
    </citation>
    <scope>NUCLEOTIDE SEQUENCE [LARGE SCALE GENOMIC DNA]</scope>
    <source>
        <strain evidence="2">CGMCC 4.1467</strain>
    </source>
</reference>
<gene>
    <name evidence="1" type="ORF">ACFQY0_17420</name>
</gene>
<dbReference type="EMBL" id="JBHTBS010000011">
    <property type="protein sequence ID" value="MFC7338981.1"/>
    <property type="molecule type" value="Genomic_DNA"/>
</dbReference>
<keyword evidence="2" id="KW-1185">Reference proteome</keyword>
<organism evidence="1 2">
    <name type="scientific">Haloferula chungangensis</name>
    <dbReference type="NCBI Taxonomy" id="1048331"/>
    <lineage>
        <taxon>Bacteria</taxon>
        <taxon>Pseudomonadati</taxon>
        <taxon>Verrucomicrobiota</taxon>
        <taxon>Verrucomicrobiia</taxon>
        <taxon>Verrucomicrobiales</taxon>
        <taxon>Verrucomicrobiaceae</taxon>
        <taxon>Haloferula</taxon>
    </lineage>
</organism>
<dbReference type="RefSeq" id="WP_379715020.1">
    <property type="nucleotide sequence ID" value="NZ_JBHTBS010000011.1"/>
</dbReference>